<evidence type="ECO:0000313" key="3">
    <source>
        <dbReference type="Proteomes" id="UP001500326"/>
    </source>
</evidence>
<gene>
    <name evidence="2" type="ORF">GCM10009777_28020</name>
</gene>
<keyword evidence="3" id="KW-1185">Reference proteome</keyword>
<feature type="transmembrane region" description="Helical" evidence="1">
    <location>
        <begin position="44"/>
        <end position="64"/>
    </location>
</feature>
<evidence type="ECO:0000313" key="2">
    <source>
        <dbReference type="EMBL" id="GAA1991061.1"/>
    </source>
</evidence>
<evidence type="ECO:0000256" key="1">
    <source>
        <dbReference type="SAM" id="Phobius"/>
    </source>
</evidence>
<keyword evidence="1" id="KW-0472">Membrane</keyword>
<dbReference type="EMBL" id="BAAAOH010000001">
    <property type="protein sequence ID" value="GAA1991061.1"/>
    <property type="molecule type" value="Genomic_DNA"/>
</dbReference>
<keyword evidence="1" id="KW-1133">Transmembrane helix</keyword>
<name>A0ABN2ST45_9MICO</name>
<organism evidence="2 3">
    <name type="scientific">Microbacterium pumilum</name>
    <dbReference type="NCBI Taxonomy" id="344165"/>
    <lineage>
        <taxon>Bacteria</taxon>
        <taxon>Bacillati</taxon>
        <taxon>Actinomycetota</taxon>
        <taxon>Actinomycetes</taxon>
        <taxon>Micrococcales</taxon>
        <taxon>Microbacteriaceae</taxon>
        <taxon>Microbacterium</taxon>
    </lineage>
</organism>
<reference evidence="2 3" key="1">
    <citation type="journal article" date="2019" name="Int. J. Syst. Evol. Microbiol.">
        <title>The Global Catalogue of Microorganisms (GCM) 10K type strain sequencing project: providing services to taxonomists for standard genome sequencing and annotation.</title>
        <authorList>
            <consortium name="The Broad Institute Genomics Platform"/>
            <consortium name="The Broad Institute Genome Sequencing Center for Infectious Disease"/>
            <person name="Wu L."/>
            <person name="Ma J."/>
        </authorList>
    </citation>
    <scope>NUCLEOTIDE SEQUENCE [LARGE SCALE GENOMIC DNA]</scope>
    <source>
        <strain evidence="2 3">JCM 14902</strain>
    </source>
</reference>
<dbReference type="RefSeq" id="WP_344063445.1">
    <property type="nucleotide sequence ID" value="NZ_BAAAOH010000001.1"/>
</dbReference>
<keyword evidence="1" id="KW-0812">Transmembrane</keyword>
<sequence length="227" mass="24435">MTTDPLDDLLERSAPATRSITDAHLDAMIADARRQVPRPRRRRIATLAGALALVLVGGAGVAAATDGFSWAPWAQDPVGAVAFQMANGFECELRFSSYTSGADPAYVAEVNRILEDWYRSADVLGDAEPLLPAAREHIAAMGADSAALDAGADMSELTPQARAEEVEHRSWTDEWMTWEWVIGDLETQALRDAGLTVPDERLVGSERSGQIQCLDLDGRPYVPGAGS</sequence>
<comment type="caution">
    <text evidence="2">The sequence shown here is derived from an EMBL/GenBank/DDBJ whole genome shotgun (WGS) entry which is preliminary data.</text>
</comment>
<dbReference type="Proteomes" id="UP001500326">
    <property type="component" value="Unassembled WGS sequence"/>
</dbReference>
<accession>A0ABN2ST45</accession>
<proteinExistence type="predicted"/>
<protein>
    <submittedName>
        <fullName evidence="2">Uncharacterized protein</fullName>
    </submittedName>
</protein>